<dbReference type="InterPro" id="IPR057559">
    <property type="entry name" value="SAM_6"/>
</dbReference>
<protein>
    <submittedName>
        <fullName evidence="4">Uncharacterized protein</fullName>
    </submittedName>
</protein>
<evidence type="ECO:0000313" key="5">
    <source>
        <dbReference type="Proteomes" id="UP000249363"/>
    </source>
</evidence>
<dbReference type="RefSeq" id="XP_040734027.1">
    <property type="nucleotide sequence ID" value="XM_040878009.1"/>
</dbReference>
<sequence>MDDFDEPSVLEYARSRGTSRNPQQLNPLDLLARIRDSENAQSLSSTDSTSQLFDCETSELQDLTLAIASRNEKLILDKDGVKFLASVLQEVTSLQPKPDHRVEDTISLKLNYKPGDDLKIDVPLLSAEKQNTLKTLSKRADPVELLNEIVPGLADRERAGIDEGLEFPDYFWELPSILDRGPSTGKLEAPEGTGRILRQALTYLDEKRQRKEIEEVVNSSILNIASPSHLAIPPLYIESKEQRVHHVEPESRHSIDTDTGYDNEASVEEVATPGLLEEDKYENAYFYIESEDQHERNIIQEFRSSDTNTHLANEVVTEEVFTPGLPEENEQLVGDALYTDKEEQHEHDTILDSHHRDTDTNLHAALVEYAVTPEPVEEHDPRVVDAVTHKRAASPLSTHEPENLPKSKTALLPVTNPPESLSTLSAFMQTRCHKNKRRKLDVESRYFSSTPKSSTMTGSVKTDTLEKPTASTILLSSPVIGHNIQNLSLYPKYHSNESDKPLLLIMSTHLLRSDSTLIRSLEDISSSRSLRLIFRDYQGASPSQPLVIDEADLIVSPITGVILASSHETTQKYLPGQGPPDIDSPLHARIVQATPRYEMLYVLVRSPLETTMYILSSVRDLTTYCMSLNRVCNIKVLLIATDDVLDWILSIAAKHTMNPDLIPPLNATESRTTAPHFHDDHTQWEVFLRSAGLNPFAAESILAVLKTSSAQFELYEDVDQISPLSRFVEMPCRTRMEMFQNLVGQRVISRVNKALDMDWQIDWAVDLM</sequence>
<gene>
    <name evidence="4" type="ORF">BHQ10_005523</name>
</gene>
<evidence type="ECO:0000313" key="4">
    <source>
        <dbReference type="EMBL" id="RAO69511.1"/>
    </source>
</evidence>
<accession>A0A364L1A7</accession>
<feature type="region of interest" description="Disordered" evidence="1">
    <location>
        <begin position="1"/>
        <end position="25"/>
    </location>
</feature>
<reference evidence="4 5" key="1">
    <citation type="journal article" date="2017" name="Biotechnol. Biofuels">
        <title>Differential beta-glucosidase expression as a function of carbon source availability in Talaromyces amestolkiae: a genomic and proteomic approach.</title>
        <authorList>
            <person name="de Eugenio L.I."/>
            <person name="Mendez-Liter J.A."/>
            <person name="Nieto-Dominguez M."/>
            <person name="Alonso L."/>
            <person name="Gil-Munoz J."/>
            <person name="Barriuso J."/>
            <person name="Prieto A."/>
            <person name="Martinez M.J."/>
        </authorList>
    </citation>
    <scope>NUCLEOTIDE SEQUENCE [LARGE SCALE GENOMIC DNA]</scope>
    <source>
        <strain evidence="4 5">CIB</strain>
    </source>
</reference>
<proteinExistence type="predicted"/>
<dbReference type="AlphaFoldDB" id="A0A364L1A7"/>
<evidence type="ECO:0000259" key="3">
    <source>
        <dbReference type="Pfam" id="PF23395"/>
    </source>
</evidence>
<feature type="region of interest" description="Disordered" evidence="1">
    <location>
        <begin position="444"/>
        <end position="463"/>
    </location>
</feature>
<feature type="compositionally biased region" description="Polar residues" evidence="1">
    <location>
        <begin position="446"/>
        <end position="462"/>
    </location>
</feature>
<dbReference type="GeneID" id="63794739"/>
<dbReference type="EMBL" id="MIKG01000010">
    <property type="protein sequence ID" value="RAO69511.1"/>
    <property type="molecule type" value="Genomic_DNA"/>
</dbReference>
<organism evidence="4 5">
    <name type="scientific">Talaromyces amestolkiae</name>
    <dbReference type="NCBI Taxonomy" id="1196081"/>
    <lineage>
        <taxon>Eukaryota</taxon>
        <taxon>Fungi</taxon>
        <taxon>Dikarya</taxon>
        <taxon>Ascomycota</taxon>
        <taxon>Pezizomycotina</taxon>
        <taxon>Eurotiomycetes</taxon>
        <taxon>Eurotiomycetidae</taxon>
        <taxon>Eurotiales</taxon>
        <taxon>Trichocomaceae</taxon>
        <taxon>Talaromyces</taxon>
        <taxon>Talaromyces sect. Talaromyces</taxon>
    </lineage>
</organism>
<feature type="region of interest" description="Disordered" evidence="1">
    <location>
        <begin position="392"/>
        <end position="416"/>
    </location>
</feature>
<feature type="domain" description="SAM-like" evidence="3">
    <location>
        <begin position="679"/>
        <end position="755"/>
    </location>
</feature>
<dbReference type="Proteomes" id="UP000249363">
    <property type="component" value="Unassembled WGS sequence"/>
</dbReference>
<name>A0A364L1A7_TALAM</name>
<dbReference type="OrthoDB" id="3647246at2759"/>
<dbReference type="Pfam" id="PF23394">
    <property type="entry name" value="DUF7102"/>
    <property type="match status" value="1"/>
</dbReference>
<dbReference type="Pfam" id="PF23395">
    <property type="entry name" value="SAM_6"/>
    <property type="match status" value="1"/>
</dbReference>
<evidence type="ECO:0000256" key="1">
    <source>
        <dbReference type="SAM" id="MobiDB-lite"/>
    </source>
</evidence>
<dbReference type="InterPro" id="IPR055528">
    <property type="entry name" value="DUF7102"/>
</dbReference>
<keyword evidence="5" id="KW-1185">Reference proteome</keyword>
<evidence type="ECO:0000259" key="2">
    <source>
        <dbReference type="Pfam" id="PF23394"/>
    </source>
</evidence>
<feature type="domain" description="DUF7102" evidence="2">
    <location>
        <begin position="503"/>
        <end position="658"/>
    </location>
</feature>
<feature type="compositionally biased region" description="Polar residues" evidence="1">
    <location>
        <begin position="16"/>
        <end position="25"/>
    </location>
</feature>
<comment type="caution">
    <text evidence="4">The sequence shown here is derived from an EMBL/GenBank/DDBJ whole genome shotgun (WGS) entry which is preliminary data.</text>
</comment>